<dbReference type="SUPFAM" id="SSF53335">
    <property type="entry name" value="S-adenosyl-L-methionine-dependent methyltransferases"/>
    <property type="match status" value="1"/>
</dbReference>
<dbReference type="PANTHER" id="PTHR43712">
    <property type="entry name" value="PUTATIVE (AFU_ORTHOLOGUE AFUA_4G14580)-RELATED"/>
    <property type="match status" value="1"/>
</dbReference>
<dbReference type="Gene3D" id="3.40.50.150">
    <property type="entry name" value="Vaccinia Virus protein VP39"/>
    <property type="match status" value="1"/>
</dbReference>
<evidence type="ECO:0000256" key="1">
    <source>
        <dbReference type="ARBA" id="ARBA00022603"/>
    </source>
</evidence>
<dbReference type="EMBL" id="FTPD01000045">
    <property type="protein sequence ID" value="SIT58389.1"/>
    <property type="molecule type" value="Genomic_DNA"/>
</dbReference>
<dbReference type="PANTHER" id="PTHR43712:SF2">
    <property type="entry name" value="O-METHYLTRANSFERASE CICE"/>
    <property type="match status" value="1"/>
</dbReference>
<reference evidence="6" key="1">
    <citation type="submission" date="2017-01" db="EMBL/GenBank/DDBJ databases">
        <authorList>
            <person name="Brunel B."/>
        </authorList>
    </citation>
    <scope>NUCLEOTIDE SEQUENCE [LARGE SCALE GENOMIC DNA]</scope>
</reference>
<dbReference type="AlphaFoldDB" id="A0A1R3VEQ0"/>
<evidence type="ECO:0000256" key="2">
    <source>
        <dbReference type="ARBA" id="ARBA00022679"/>
    </source>
</evidence>
<evidence type="ECO:0000259" key="4">
    <source>
        <dbReference type="Pfam" id="PF00891"/>
    </source>
</evidence>
<accession>A0A1R3VEQ0</accession>
<dbReference type="GO" id="GO:0032259">
    <property type="term" value="P:methylation"/>
    <property type="evidence" value="ECO:0007669"/>
    <property type="project" value="UniProtKB-KW"/>
</dbReference>
<gene>
    <name evidence="5" type="ORF">BQ8794_50491</name>
</gene>
<evidence type="ECO:0000256" key="3">
    <source>
        <dbReference type="ARBA" id="ARBA00022691"/>
    </source>
</evidence>
<dbReference type="PROSITE" id="PS51683">
    <property type="entry name" value="SAM_OMT_II"/>
    <property type="match status" value="1"/>
</dbReference>
<dbReference type="GO" id="GO:0008171">
    <property type="term" value="F:O-methyltransferase activity"/>
    <property type="evidence" value="ECO:0007669"/>
    <property type="project" value="InterPro"/>
</dbReference>
<dbReference type="RefSeq" id="WP_077381446.1">
    <property type="nucleotide sequence ID" value="NZ_FTPD01000045.1"/>
</dbReference>
<dbReference type="GO" id="GO:0030739">
    <property type="term" value="F:O-demethylpuromycin O-methyltransferase activity"/>
    <property type="evidence" value="ECO:0007669"/>
    <property type="project" value="UniProtKB-EC"/>
</dbReference>
<keyword evidence="2 5" id="KW-0808">Transferase</keyword>
<sequence length="223" mass="24314">MHSVRTGEPAFEHVFGKRVFQYFAEHDDDARTFDAAMTSRSRLEEPAVASAYDWPDGTIVDVGGGRGSQLAAILGLVTPCRGILFDLPHVIRTATKLFDEAKLTARCDIVAGDFFEQVPAGGELYLLKKVVHDWDDQRARVILRNCRAAMREGARLVLVEHVLAGRNEPSWSKLLDLQMLALTPGGRERSKAEYAALLASAGLSLNRVIPTAAGVSLIEAVTA</sequence>
<dbReference type="Pfam" id="PF00891">
    <property type="entry name" value="Methyltransf_2"/>
    <property type="match status" value="1"/>
</dbReference>
<feature type="domain" description="O-methyltransferase C-terminal" evidence="4">
    <location>
        <begin position="3"/>
        <end position="203"/>
    </location>
</feature>
<keyword evidence="1 5" id="KW-0489">Methyltransferase</keyword>
<keyword evidence="3" id="KW-0949">S-adenosyl-L-methionine</keyword>
<organism evidence="5 6">
    <name type="scientific">Mesorhizobium prunaredense</name>
    <dbReference type="NCBI Taxonomy" id="1631249"/>
    <lineage>
        <taxon>Bacteria</taxon>
        <taxon>Pseudomonadati</taxon>
        <taxon>Pseudomonadota</taxon>
        <taxon>Alphaproteobacteria</taxon>
        <taxon>Hyphomicrobiales</taxon>
        <taxon>Phyllobacteriaceae</taxon>
        <taxon>Mesorhizobium</taxon>
    </lineage>
</organism>
<evidence type="ECO:0000313" key="5">
    <source>
        <dbReference type="EMBL" id="SIT58389.1"/>
    </source>
</evidence>
<protein>
    <submittedName>
        <fullName evidence="5">O-demethylpuromycin-O-methyltransferase</fullName>
        <ecNumber evidence="5">2.1.1.38</ecNumber>
    </submittedName>
</protein>
<dbReference type="STRING" id="1631249.BQ8794_50491"/>
<dbReference type="InterPro" id="IPR016461">
    <property type="entry name" value="COMT-like"/>
</dbReference>
<proteinExistence type="predicted"/>
<dbReference type="Proteomes" id="UP000188388">
    <property type="component" value="Unassembled WGS sequence"/>
</dbReference>
<name>A0A1R3VEQ0_9HYPH</name>
<evidence type="ECO:0000313" key="6">
    <source>
        <dbReference type="Proteomes" id="UP000188388"/>
    </source>
</evidence>
<dbReference type="EC" id="2.1.1.38" evidence="5"/>
<dbReference type="InterPro" id="IPR029063">
    <property type="entry name" value="SAM-dependent_MTases_sf"/>
</dbReference>
<dbReference type="Gene3D" id="1.10.287.1350">
    <property type="match status" value="1"/>
</dbReference>
<keyword evidence="6" id="KW-1185">Reference proteome</keyword>
<dbReference type="InterPro" id="IPR001077">
    <property type="entry name" value="COMT_C"/>
</dbReference>
<dbReference type="CDD" id="cd02440">
    <property type="entry name" value="AdoMet_MTases"/>
    <property type="match status" value="1"/>
</dbReference>